<dbReference type="Proteomes" id="UP001247542">
    <property type="component" value="Unassembled WGS sequence"/>
</dbReference>
<sequence length="1125" mass="125781">MNNRDRLQKGFELLSEGLEGPVDDVMTAVFGTRNWDTRWAKLDSERFNTPLRKINKADPAVQLRAITEFGREFNHRIARHQQAYASELRNTRNEWAHLETFDSERTSRALNTIELLLEAVDAFDSAADTKELRLGLQGRVSDERERTIAKRKLVGPNITDGMQPWREIIKPREEVTKGQYQASEFAINLADIAITKEACTPGNPYGDPVEFFNRTYLTEGLRDLLTRAVKRITGDNSGSPIVNLQTNFGGGKTHSLLALYHLFGERSVLDFSSDIQDLVSHLRPGEPWEPGSVNRATIVGTFLNTAKPSVKPDGTKINTIWGEIAWQLGGADGYAYVAENDRTSTPPADALQKLLKAYSPCLILVDEWVAYARQLVGRDDLTAGTFANQFTFAQTLTEAVAGTENCMLVVSIPASENTNEGSSLEVGGQNGQEALEKLQHVIGRQADQWRPSTRDESFEIVRKRLFEEPTVEQHAQIGVIAKKFINMYRGSAQSFPSNTTTSEYENRIRGSYPLHPELLDRLYEDWSTLETFQRTRGVLRLVSTIIHELWVSNDQSPLILPGHIPFESEALLSQISQFVQESWRPIIEADVSGSQSTAAMIDSDHSALGQRHLAQRVARTVFLGSVPRIRQKNKTLSSREVWLGTAMPADTLGNFNFALEQLTDRSTYFFKENTGYRFGVHPSIAKTARDYRDQLHEDPELILEEIVSRLRDEAFDKKRGIFPRVCPAPETSADIADLPEVTLVIVHPKFSMRRSDAKNSTVGEWVRKAIDYRGTAQRLNRNMLVFLAPDTGNLAALTETVCTFMAWKRVLNEKDSLNLDQMQLEQVRRSIKEADRSIDQRIQDTYCWCVYPTQDDPKSNYELATVQVTDTSGQSLAERTGSKLSQDGMLVADLNPNMVKMTLINPVRSAFVDGALSVKTMWDFITKYIFMARLVNRAVLERALADSISAVIQPDERFALAARRGEDDGMLQGLLIPDDALPASASIAITDETLIVDWDVANEARRVQQKFASEEGESGNNTPAVETGDQPKASPAATGNGSTAPAEHAKTRYFASIEMSDDSFSSFAANLNSRVLDPLRQTGASIKISIDLQATLPEGFDEHFMNVFENSAEQLRLDSSGFEEE</sequence>
<feature type="region of interest" description="Disordered" evidence="1">
    <location>
        <begin position="1011"/>
        <end position="1047"/>
    </location>
</feature>
<feature type="domain" description="Swt1-like HEPN" evidence="2">
    <location>
        <begin position="9"/>
        <end position="121"/>
    </location>
</feature>
<reference evidence="3 4" key="1">
    <citation type="submission" date="2023-06" db="EMBL/GenBank/DDBJ databases">
        <title>Draft genome sequence of Gleimia hominis type strain CCUG 57540T.</title>
        <authorList>
            <person name="Salva-Serra F."/>
            <person name="Cardew S."/>
            <person name="Jensie Markopoulos S."/>
            <person name="Ohlen M."/>
            <person name="Inganas E."/>
            <person name="Svensson-Stadler L."/>
            <person name="Moore E.R.B."/>
        </authorList>
    </citation>
    <scope>NUCLEOTIDE SEQUENCE [LARGE SCALE GENOMIC DNA]</scope>
    <source>
        <strain evidence="3 4">CCUG 57540</strain>
    </source>
</reference>
<evidence type="ECO:0000313" key="3">
    <source>
        <dbReference type="EMBL" id="MDT3766832.1"/>
    </source>
</evidence>
<dbReference type="Pfam" id="PF04465">
    <property type="entry name" value="DUF499"/>
    <property type="match status" value="1"/>
</dbReference>
<evidence type="ECO:0000313" key="4">
    <source>
        <dbReference type="Proteomes" id="UP001247542"/>
    </source>
</evidence>
<dbReference type="InterPro" id="IPR041650">
    <property type="entry name" value="HEPN_Swt1"/>
</dbReference>
<keyword evidence="4" id="KW-1185">Reference proteome</keyword>
<comment type="caution">
    <text evidence="3">The sequence shown here is derived from an EMBL/GenBank/DDBJ whole genome shotgun (WGS) entry which is preliminary data.</text>
</comment>
<protein>
    <submittedName>
        <fullName evidence="3">DUF499 domain-containing protein</fullName>
    </submittedName>
</protein>
<organism evidence="3 4">
    <name type="scientific">Gleimia hominis</name>
    <dbReference type="NCBI Taxonomy" id="595468"/>
    <lineage>
        <taxon>Bacteria</taxon>
        <taxon>Bacillati</taxon>
        <taxon>Actinomycetota</taxon>
        <taxon>Actinomycetes</taxon>
        <taxon>Actinomycetales</taxon>
        <taxon>Actinomycetaceae</taxon>
        <taxon>Gleimia</taxon>
    </lineage>
</organism>
<gene>
    <name evidence="3" type="ORF">QS713_01980</name>
</gene>
<evidence type="ECO:0000256" key="1">
    <source>
        <dbReference type="SAM" id="MobiDB-lite"/>
    </source>
</evidence>
<evidence type="ECO:0000259" key="2">
    <source>
        <dbReference type="Pfam" id="PF18731"/>
    </source>
</evidence>
<accession>A0ABU3I8X9</accession>
<dbReference type="InterPro" id="IPR007555">
    <property type="entry name" value="DUF499"/>
</dbReference>
<dbReference type="RefSeq" id="WP_313272025.1">
    <property type="nucleotide sequence ID" value="NZ_JASXSX010000001.1"/>
</dbReference>
<dbReference type="EMBL" id="JASXSX010000001">
    <property type="protein sequence ID" value="MDT3766832.1"/>
    <property type="molecule type" value="Genomic_DNA"/>
</dbReference>
<dbReference type="Pfam" id="PF18731">
    <property type="entry name" value="HEPN_Swt1"/>
    <property type="match status" value="1"/>
</dbReference>
<name>A0ABU3I8X9_9ACTO</name>
<proteinExistence type="predicted"/>